<evidence type="ECO:0000313" key="2">
    <source>
        <dbReference type="EMBL" id="GAA2215675.1"/>
    </source>
</evidence>
<comment type="caution">
    <text evidence="2">The sequence shown here is derived from an EMBL/GenBank/DDBJ whole genome shotgun (WGS) entry which is preliminary data.</text>
</comment>
<evidence type="ECO:0000256" key="1">
    <source>
        <dbReference type="SAM" id="MobiDB-lite"/>
    </source>
</evidence>
<name>A0ABP5PXB5_9ACTN</name>
<dbReference type="InterPro" id="IPR054202">
    <property type="entry name" value="DUF6907"/>
</dbReference>
<gene>
    <name evidence="2" type="ORF">GCM10009850_111430</name>
</gene>
<proteinExistence type="predicted"/>
<dbReference type="EMBL" id="BAAAQX010000053">
    <property type="protein sequence ID" value="GAA2215675.1"/>
    <property type="molecule type" value="Genomic_DNA"/>
</dbReference>
<accession>A0ABP5PXB5</accession>
<evidence type="ECO:0000313" key="3">
    <source>
        <dbReference type="Proteomes" id="UP001499843"/>
    </source>
</evidence>
<dbReference type="Pfam" id="PF21848">
    <property type="entry name" value="DUF6907"/>
    <property type="match status" value="1"/>
</dbReference>
<keyword evidence="3" id="KW-1185">Reference proteome</keyword>
<feature type="compositionally biased region" description="Polar residues" evidence="1">
    <location>
        <begin position="1"/>
        <end position="10"/>
    </location>
</feature>
<dbReference type="Proteomes" id="UP001499843">
    <property type="component" value="Unassembled WGS sequence"/>
</dbReference>
<organism evidence="2 3">
    <name type="scientific">Nonomuraea monospora</name>
    <dbReference type="NCBI Taxonomy" id="568818"/>
    <lineage>
        <taxon>Bacteria</taxon>
        <taxon>Bacillati</taxon>
        <taxon>Actinomycetota</taxon>
        <taxon>Actinomycetes</taxon>
        <taxon>Streptosporangiales</taxon>
        <taxon>Streptosporangiaceae</taxon>
        <taxon>Nonomuraea</taxon>
    </lineage>
</organism>
<protein>
    <submittedName>
        <fullName evidence="2">Uncharacterized protein</fullName>
    </submittedName>
</protein>
<reference evidence="3" key="1">
    <citation type="journal article" date="2019" name="Int. J. Syst. Evol. Microbiol.">
        <title>The Global Catalogue of Microorganisms (GCM) 10K type strain sequencing project: providing services to taxonomists for standard genome sequencing and annotation.</title>
        <authorList>
            <consortium name="The Broad Institute Genomics Platform"/>
            <consortium name="The Broad Institute Genome Sequencing Center for Infectious Disease"/>
            <person name="Wu L."/>
            <person name="Ma J."/>
        </authorList>
    </citation>
    <scope>NUCLEOTIDE SEQUENCE [LARGE SCALE GENOMIC DNA]</scope>
    <source>
        <strain evidence="3">JCM 16114</strain>
    </source>
</reference>
<feature type="region of interest" description="Disordered" evidence="1">
    <location>
        <begin position="1"/>
        <end position="59"/>
    </location>
</feature>
<sequence length="294" mass="32033">MTPMSINVDASTAADVEVPQVGSVPAQRQPVDAEVPQSSSIADKHSDPDGPGQSPTAAQLDGRACIRCGREDRYLAPVGTLLDIKVVECDAHQHERRLAASPAEWLAVSPCPAWCRDEHSGSDHPEDRQHGSLYLNTVLQTMPYINYGHGDKPAYKPTSIMTDLVQHYREAEPRICFGDTGDHASYYMTLDEAQEIALHLLVLVSAGRNRSAVPEPPSVISERPGCRPWCTQHWPEDVCDSGAIEGAWLTHDGDDAQIWFHEYGDNGTALHDAERLACAIVRLAVLARGRAASA</sequence>